<dbReference type="AlphaFoldDB" id="A0A382IJK1"/>
<dbReference type="GO" id="GO:0022627">
    <property type="term" value="C:cytosolic small ribosomal subunit"/>
    <property type="evidence" value="ECO:0007669"/>
    <property type="project" value="TreeGrafter"/>
</dbReference>
<dbReference type="SUPFAM" id="SSF54995">
    <property type="entry name" value="Ribosomal protein S6"/>
    <property type="match status" value="1"/>
</dbReference>
<comment type="similarity">
    <text evidence="1">Belongs to the bacterial ribosomal protein bS6 family.</text>
</comment>
<dbReference type="HAMAP" id="MF_00360">
    <property type="entry name" value="Ribosomal_bS6"/>
    <property type="match status" value="1"/>
</dbReference>
<dbReference type="PANTHER" id="PTHR21011:SF1">
    <property type="entry name" value="SMALL RIBOSOMAL SUBUNIT PROTEIN BS6M"/>
    <property type="match status" value="1"/>
</dbReference>
<evidence type="ECO:0000313" key="3">
    <source>
        <dbReference type="EMBL" id="SVB99806.1"/>
    </source>
</evidence>
<dbReference type="Gene3D" id="3.30.70.60">
    <property type="match status" value="1"/>
</dbReference>
<dbReference type="PANTHER" id="PTHR21011">
    <property type="entry name" value="MITOCHONDRIAL 28S RIBOSOMAL PROTEIN S6"/>
    <property type="match status" value="1"/>
</dbReference>
<evidence type="ECO:0000256" key="1">
    <source>
        <dbReference type="ARBA" id="ARBA00009512"/>
    </source>
</evidence>
<organism evidence="3">
    <name type="scientific">marine metagenome</name>
    <dbReference type="NCBI Taxonomy" id="408172"/>
    <lineage>
        <taxon>unclassified sequences</taxon>
        <taxon>metagenomes</taxon>
        <taxon>ecological metagenomes</taxon>
    </lineage>
</organism>
<dbReference type="InterPro" id="IPR000529">
    <property type="entry name" value="Ribosomal_bS6"/>
</dbReference>
<sequence length="187" mass="21831">MCIYAAPCPDIWTSFYEYIQIQIFRFFHIRSGVLTYVRRVSKTGMPPTMPKEQRTEMPFYENVFIARQDVSSQQVDEMTEEFSKLVSDNGGEVPNTEYWGVRGLTYRIKKSRKGHYVLMNLDAPPDSVQELERQMRLHEDVIRYMTVRVDELEEGPSVMMQSRGGRGSRGDRGERGGRSRDDQLRTD</sequence>
<protein>
    <recommendedName>
        <fullName evidence="4">30S ribosomal protein S6</fullName>
    </recommendedName>
</protein>
<accession>A0A382IJK1</accession>
<dbReference type="NCBIfam" id="TIGR00166">
    <property type="entry name" value="S6"/>
    <property type="match status" value="1"/>
</dbReference>
<evidence type="ECO:0008006" key="4">
    <source>
        <dbReference type="Google" id="ProtNLM"/>
    </source>
</evidence>
<proteinExistence type="inferred from homology"/>
<dbReference type="GO" id="GO:0006412">
    <property type="term" value="P:translation"/>
    <property type="evidence" value="ECO:0007669"/>
    <property type="project" value="InterPro"/>
</dbReference>
<evidence type="ECO:0000256" key="2">
    <source>
        <dbReference type="SAM" id="MobiDB-lite"/>
    </source>
</evidence>
<dbReference type="InterPro" id="IPR035980">
    <property type="entry name" value="Ribosomal_bS6_sf"/>
</dbReference>
<gene>
    <name evidence="3" type="ORF">METZ01_LOCUS252660</name>
</gene>
<name>A0A382IJK1_9ZZZZ</name>
<dbReference type="GO" id="GO:0070181">
    <property type="term" value="F:small ribosomal subunit rRNA binding"/>
    <property type="evidence" value="ECO:0007669"/>
    <property type="project" value="TreeGrafter"/>
</dbReference>
<dbReference type="CDD" id="cd00473">
    <property type="entry name" value="bS6"/>
    <property type="match status" value="1"/>
</dbReference>
<dbReference type="GO" id="GO:0003735">
    <property type="term" value="F:structural constituent of ribosome"/>
    <property type="evidence" value="ECO:0007669"/>
    <property type="project" value="InterPro"/>
</dbReference>
<reference evidence="3" key="1">
    <citation type="submission" date="2018-05" db="EMBL/GenBank/DDBJ databases">
        <authorList>
            <person name="Lanie J.A."/>
            <person name="Ng W.-L."/>
            <person name="Kazmierczak K.M."/>
            <person name="Andrzejewski T.M."/>
            <person name="Davidsen T.M."/>
            <person name="Wayne K.J."/>
            <person name="Tettelin H."/>
            <person name="Glass J.I."/>
            <person name="Rusch D."/>
            <person name="Podicherti R."/>
            <person name="Tsui H.-C.T."/>
            <person name="Winkler M.E."/>
        </authorList>
    </citation>
    <scope>NUCLEOTIDE SEQUENCE</scope>
</reference>
<dbReference type="InterPro" id="IPR020814">
    <property type="entry name" value="Ribosomal_S6_plastid/chlpt"/>
</dbReference>
<feature type="compositionally biased region" description="Basic and acidic residues" evidence="2">
    <location>
        <begin position="168"/>
        <end position="187"/>
    </location>
</feature>
<feature type="region of interest" description="Disordered" evidence="2">
    <location>
        <begin position="153"/>
        <end position="187"/>
    </location>
</feature>
<dbReference type="EMBL" id="UINC01067790">
    <property type="protein sequence ID" value="SVB99806.1"/>
    <property type="molecule type" value="Genomic_DNA"/>
</dbReference>
<feature type="non-terminal residue" evidence="3">
    <location>
        <position position="187"/>
    </location>
</feature>
<dbReference type="Pfam" id="PF01250">
    <property type="entry name" value="Ribosomal_S6"/>
    <property type="match status" value="1"/>
</dbReference>
<dbReference type="InterPro" id="IPR014717">
    <property type="entry name" value="Transl_elong_EF1B/ribsomal_bS6"/>
</dbReference>